<dbReference type="EMBL" id="CADCTZ010000340">
    <property type="protein sequence ID" value="CAA9334691.1"/>
    <property type="molecule type" value="Genomic_DNA"/>
</dbReference>
<gene>
    <name evidence="1" type="ORF">AVDCRST_MAG84-2032</name>
</gene>
<accession>A0A6J4LL70</accession>
<evidence type="ECO:0000313" key="1">
    <source>
        <dbReference type="EMBL" id="CAA9334691.1"/>
    </source>
</evidence>
<protein>
    <submittedName>
        <fullName evidence="1">Uncharacterized protein</fullName>
    </submittedName>
</protein>
<sequence>MLVSMGDSSRKKLIFKQIQRILTEYPSWGSKKVYFYE</sequence>
<name>A0A6J4LL70_9CYAN</name>
<dbReference type="AlphaFoldDB" id="A0A6J4LL70"/>
<proteinExistence type="predicted"/>
<organism evidence="1">
    <name type="scientific">uncultured Microcoleus sp</name>
    <dbReference type="NCBI Taxonomy" id="259945"/>
    <lineage>
        <taxon>Bacteria</taxon>
        <taxon>Bacillati</taxon>
        <taxon>Cyanobacteriota</taxon>
        <taxon>Cyanophyceae</taxon>
        <taxon>Oscillatoriophycideae</taxon>
        <taxon>Oscillatoriales</taxon>
        <taxon>Microcoleaceae</taxon>
        <taxon>Microcoleus</taxon>
        <taxon>environmental samples</taxon>
    </lineage>
</organism>
<reference evidence="1" key="1">
    <citation type="submission" date="2020-02" db="EMBL/GenBank/DDBJ databases">
        <authorList>
            <person name="Meier V. D."/>
        </authorList>
    </citation>
    <scope>NUCLEOTIDE SEQUENCE</scope>
    <source>
        <strain evidence="1">AVDCRST_MAG84</strain>
    </source>
</reference>